<accession>N1PKG5</accession>
<keyword evidence="2" id="KW-0560">Oxidoreductase</keyword>
<dbReference type="AlphaFoldDB" id="N1PKG5"/>
<gene>
    <name evidence="3" type="ORF">DOTSEDRAFT_72970</name>
</gene>
<evidence type="ECO:0000256" key="2">
    <source>
        <dbReference type="ARBA" id="ARBA00023002"/>
    </source>
</evidence>
<dbReference type="PANTHER" id="PTHR47706:SF10">
    <property type="entry name" value="NMRA-LIKE DOMAIN-CONTAINING PROTEIN"/>
    <property type="match status" value="1"/>
</dbReference>
<organism evidence="3 4">
    <name type="scientific">Dothistroma septosporum (strain NZE10 / CBS 128990)</name>
    <name type="common">Red band needle blight fungus</name>
    <name type="synonym">Mycosphaerella pini</name>
    <dbReference type="NCBI Taxonomy" id="675120"/>
    <lineage>
        <taxon>Eukaryota</taxon>
        <taxon>Fungi</taxon>
        <taxon>Dikarya</taxon>
        <taxon>Ascomycota</taxon>
        <taxon>Pezizomycotina</taxon>
        <taxon>Dothideomycetes</taxon>
        <taxon>Dothideomycetidae</taxon>
        <taxon>Mycosphaerellales</taxon>
        <taxon>Mycosphaerellaceae</taxon>
        <taxon>Dothistroma</taxon>
    </lineage>
</organism>
<dbReference type="HOGENOM" id="CLU_044876_7_0_1"/>
<evidence type="ECO:0000313" key="3">
    <source>
        <dbReference type="EMBL" id="EME42050.1"/>
    </source>
</evidence>
<name>N1PKG5_DOTSN</name>
<evidence type="ECO:0000256" key="1">
    <source>
        <dbReference type="ARBA" id="ARBA00022857"/>
    </source>
</evidence>
<dbReference type="PANTHER" id="PTHR47706">
    <property type="entry name" value="NMRA-LIKE FAMILY PROTEIN"/>
    <property type="match status" value="1"/>
</dbReference>
<dbReference type="Gene3D" id="3.40.50.720">
    <property type="entry name" value="NAD(P)-binding Rossmann-like Domain"/>
    <property type="match status" value="1"/>
</dbReference>
<dbReference type="OMA" id="WHSATIH"/>
<protein>
    <recommendedName>
        <fullName evidence="5">NmrA-like domain-containing protein</fullName>
    </recommendedName>
</protein>
<evidence type="ECO:0000313" key="4">
    <source>
        <dbReference type="Proteomes" id="UP000016933"/>
    </source>
</evidence>
<dbReference type="GO" id="GO:0016491">
    <property type="term" value="F:oxidoreductase activity"/>
    <property type="evidence" value="ECO:0007669"/>
    <property type="project" value="UniProtKB-KW"/>
</dbReference>
<reference evidence="4" key="1">
    <citation type="journal article" date="2012" name="PLoS Genet.">
        <title>The genomes of the fungal plant pathogens Cladosporium fulvum and Dothistroma septosporum reveal adaptation to different hosts and lifestyles but also signatures of common ancestry.</title>
        <authorList>
            <person name="de Wit P.J.G.M."/>
            <person name="van der Burgt A."/>
            <person name="Oekmen B."/>
            <person name="Stergiopoulos I."/>
            <person name="Abd-Elsalam K.A."/>
            <person name="Aerts A.L."/>
            <person name="Bahkali A.H."/>
            <person name="Beenen H.G."/>
            <person name="Chettri P."/>
            <person name="Cox M.P."/>
            <person name="Datema E."/>
            <person name="de Vries R.P."/>
            <person name="Dhillon B."/>
            <person name="Ganley A.R."/>
            <person name="Griffiths S.A."/>
            <person name="Guo Y."/>
            <person name="Hamelin R.C."/>
            <person name="Henrissat B."/>
            <person name="Kabir M.S."/>
            <person name="Jashni M.K."/>
            <person name="Kema G."/>
            <person name="Klaubauf S."/>
            <person name="Lapidus A."/>
            <person name="Levasseur A."/>
            <person name="Lindquist E."/>
            <person name="Mehrabi R."/>
            <person name="Ohm R.A."/>
            <person name="Owen T.J."/>
            <person name="Salamov A."/>
            <person name="Schwelm A."/>
            <person name="Schijlen E."/>
            <person name="Sun H."/>
            <person name="van den Burg H.A."/>
            <person name="van Ham R.C.H.J."/>
            <person name="Zhang S."/>
            <person name="Goodwin S.B."/>
            <person name="Grigoriev I.V."/>
            <person name="Collemare J."/>
            <person name="Bradshaw R.E."/>
        </authorList>
    </citation>
    <scope>NUCLEOTIDE SEQUENCE [LARGE SCALE GENOMIC DNA]</scope>
    <source>
        <strain evidence="4">NZE10 / CBS 128990</strain>
    </source>
</reference>
<proteinExistence type="predicted"/>
<dbReference type="SUPFAM" id="SSF51735">
    <property type="entry name" value="NAD(P)-binding Rossmann-fold domains"/>
    <property type="match status" value="1"/>
</dbReference>
<dbReference type="eggNOG" id="ENOG502SNIG">
    <property type="taxonomic scope" value="Eukaryota"/>
</dbReference>
<keyword evidence="1" id="KW-0521">NADP</keyword>
<keyword evidence="4" id="KW-1185">Reference proteome</keyword>
<evidence type="ECO:0008006" key="5">
    <source>
        <dbReference type="Google" id="ProtNLM"/>
    </source>
</evidence>
<sequence>MGSIEHGSTIRRILVLGDNRLSESIIHGISQQGLDVHHVTHSAPTEHEHSGVTIHKSDSTPGALKSLLLDVNPDLVFSTQASGSYDFQKQIIDSAIEADVKRFIPPEFSQDALNEQIQHRLPPVKERARTIQYLQEQSSNGKIEWVAIATGSSLEHAIISGNIGFDLQWQSATIHGTGKERFPASSTAWDGRAAAAVIERWDEVKNQYLYASGMTTDTNEILEQLQSTTGQKWEKGSMGVEDILHEAERRFERGFPDAGMFLMERSVLFDDKLDAVKPFVEKDAKQVLGLEAEGLESLIKKVIHDYKHHGKGGCGCD</sequence>
<reference evidence="3 4" key="2">
    <citation type="journal article" date="2012" name="PLoS Pathog.">
        <title>Diverse lifestyles and strategies of plant pathogenesis encoded in the genomes of eighteen Dothideomycetes fungi.</title>
        <authorList>
            <person name="Ohm R.A."/>
            <person name="Feau N."/>
            <person name="Henrissat B."/>
            <person name="Schoch C.L."/>
            <person name="Horwitz B.A."/>
            <person name="Barry K.W."/>
            <person name="Condon B.J."/>
            <person name="Copeland A.C."/>
            <person name="Dhillon B."/>
            <person name="Glaser F."/>
            <person name="Hesse C.N."/>
            <person name="Kosti I."/>
            <person name="LaButti K."/>
            <person name="Lindquist E.A."/>
            <person name="Lucas S."/>
            <person name="Salamov A.A."/>
            <person name="Bradshaw R.E."/>
            <person name="Ciuffetti L."/>
            <person name="Hamelin R.C."/>
            <person name="Kema G.H.J."/>
            <person name="Lawrence C."/>
            <person name="Scott J.A."/>
            <person name="Spatafora J.W."/>
            <person name="Turgeon B.G."/>
            <person name="de Wit P.J.G.M."/>
            <person name="Zhong S."/>
            <person name="Goodwin S.B."/>
            <person name="Grigoriev I.V."/>
        </authorList>
    </citation>
    <scope>NUCLEOTIDE SEQUENCE [LARGE SCALE GENOMIC DNA]</scope>
    <source>
        <strain evidence="4">NZE10 / CBS 128990</strain>
    </source>
</reference>
<dbReference type="InterPro" id="IPR051609">
    <property type="entry name" value="NmrA/Isoflavone_reductase-like"/>
</dbReference>
<dbReference type="EMBL" id="KB446541">
    <property type="protein sequence ID" value="EME42050.1"/>
    <property type="molecule type" value="Genomic_DNA"/>
</dbReference>
<dbReference type="OrthoDB" id="9984533at2759"/>
<dbReference type="InterPro" id="IPR036291">
    <property type="entry name" value="NAD(P)-bd_dom_sf"/>
</dbReference>
<dbReference type="Proteomes" id="UP000016933">
    <property type="component" value="Unassembled WGS sequence"/>
</dbReference>